<dbReference type="Gene3D" id="1.10.1660.10">
    <property type="match status" value="1"/>
</dbReference>
<evidence type="ECO:0000313" key="4">
    <source>
        <dbReference type="Proteomes" id="UP001240236"/>
    </source>
</evidence>
<dbReference type="SUPFAM" id="SSF46955">
    <property type="entry name" value="Putative DNA-binding domain"/>
    <property type="match status" value="1"/>
</dbReference>
<dbReference type="PANTHER" id="PTHR30204">
    <property type="entry name" value="REDOX-CYCLING DRUG-SENSING TRANSCRIPTIONAL ACTIVATOR SOXR"/>
    <property type="match status" value="1"/>
</dbReference>
<proteinExistence type="predicted"/>
<dbReference type="PANTHER" id="PTHR30204:SF93">
    <property type="entry name" value="HTH MERR-TYPE DOMAIN-CONTAINING PROTEIN"/>
    <property type="match status" value="1"/>
</dbReference>
<name>A0AAE4B1P7_9ACTN</name>
<feature type="domain" description="HTH merR-type" evidence="2">
    <location>
        <begin position="1"/>
        <end position="69"/>
    </location>
</feature>
<dbReference type="Pfam" id="PF00376">
    <property type="entry name" value="MerR"/>
    <property type="match status" value="1"/>
</dbReference>
<dbReference type="SMART" id="SM00422">
    <property type="entry name" value="HTH_MERR"/>
    <property type="match status" value="1"/>
</dbReference>
<accession>A0AAE4B1P7</accession>
<dbReference type="EMBL" id="JAUSUZ010000001">
    <property type="protein sequence ID" value="MDQ0370879.1"/>
    <property type="molecule type" value="Genomic_DNA"/>
</dbReference>
<dbReference type="AlphaFoldDB" id="A0AAE4B1P7"/>
<dbReference type="InterPro" id="IPR000551">
    <property type="entry name" value="MerR-type_HTH_dom"/>
</dbReference>
<keyword evidence="1 3" id="KW-0238">DNA-binding</keyword>
<organism evidence="3 4">
    <name type="scientific">Catenuloplanes indicus</name>
    <dbReference type="NCBI Taxonomy" id="137267"/>
    <lineage>
        <taxon>Bacteria</taxon>
        <taxon>Bacillati</taxon>
        <taxon>Actinomycetota</taxon>
        <taxon>Actinomycetes</taxon>
        <taxon>Micromonosporales</taxon>
        <taxon>Micromonosporaceae</taxon>
        <taxon>Catenuloplanes</taxon>
    </lineage>
</organism>
<dbReference type="InterPro" id="IPR009061">
    <property type="entry name" value="DNA-bd_dom_put_sf"/>
</dbReference>
<sequence length="250" mass="27418">MNSGEIARLAGVSVRTLRHYHQVGVLPEPHRRANGYREYAVGDLILLLRVRRLTEIGVPLDEIPALLESATHADSVLEQLDAELAAQIDRLTARREVIARLRAAGAAPDTPPELAGLLGAYGPTGLPSALLAQDRDLSILLHHLLDEDGRRELRALYASLHRPELLAELHALTARFAALDAGTPEHERDALLAAYRRMFARVFADGYPSIDAPQLASLFADYQSTAFNDAQRAFLDRMVADFPDGHRTAG</sequence>
<dbReference type="CDD" id="cd00592">
    <property type="entry name" value="HTH_MerR-like"/>
    <property type="match status" value="1"/>
</dbReference>
<comment type="caution">
    <text evidence="3">The sequence shown here is derived from an EMBL/GenBank/DDBJ whole genome shotgun (WGS) entry which is preliminary data.</text>
</comment>
<protein>
    <submittedName>
        <fullName evidence="3">DNA-binding transcriptional MerR regulator</fullName>
    </submittedName>
</protein>
<evidence type="ECO:0000313" key="3">
    <source>
        <dbReference type="EMBL" id="MDQ0370879.1"/>
    </source>
</evidence>
<dbReference type="Proteomes" id="UP001240236">
    <property type="component" value="Unassembled WGS sequence"/>
</dbReference>
<dbReference type="InterPro" id="IPR047057">
    <property type="entry name" value="MerR_fam"/>
</dbReference>
<dbReference type="PRINTS" id="PR00040">
    <property type="entry name" value="HTHMERR"/>
</dbReference>
<dbReference type="GO" id="GO:0003700">
    <property type="term" value="F:DNA-binding transcription factor activity"/>
    <property type="evidence" value="ECO:0007669"/>
    <property type="project" value="InterPro"/>
</dbReference>
<dbReference type="GO" id="GO:0003677">
    <property type="term" value="F:DNA binding"/>
    <property type="evidence" value="ECO:0007669"/>
    <property type="project" value="UniProtKB-KW"/>
</dbReference>
<evidence type="ECO:0000256" key="1">
    <source>
        <dbReference type="ARBA" id="ARBA00023125"/>
    </source>
</evidence>
<gene>
    <name evidence="3" type="ORF">J2S42_007548</name>
</gene>
<evidence type="ECO:0000259" key="2">
    <source>
        <dbReference type="PROSITE" id="PS50937"/>
    </source>
</evidence>
<reference evidence="3 4" key="1">
    <citation type="submission" date="2023-07" db="EMBL/GenBank/DDBJ databases">
        <title>Sequencing the genomes of 1000 actinobacteria strains.</title>
        <authorList>
            <person name="Klenk H.-P."/>
        </authorList>
    </citation>
    <scope>NUCLEOTIDE SEQUENCE [LARGE SCALE GENOMIC DNA]</scope>
    <source>
        <strain evidence="3 4">DSM 44709</strain>
    </source>
</reference>
<dbReference type="RefSeq" id="WP_307247203.1">
    <property type="nucleotide sequence ID" value="NZ_JAUSUZ010000001.1"/>
</dbReference>
<keyword evidence="4" id="KW-1185">Reference proteome</keyword>
<dbReference type="PROSITE" id="PS50937">
    <property type="entry name" value="HTH_MERR_2"/>
    <property type="match status" value="1"/>
</dbReference>